<name>A0A926VHH3_9CYAN</name>
<keyword evidence="3" id="KW-1185">Reference proteome</keyword>
<proteinExistence type="predicted"/>
<protein>
    <recommendedName>
        <fullName evidence="1">Aromatic-ring-hydroxylating dioxygenase alpha subunit C-terminal domain-containing protein</fullName>
    </recommendedName>
</protein>
<feature type="domain" description="Aromatic-ring-hydroxylating dioxygenase alpha subunit C-terminal" evidence="1">
    <location>
        <begin position="15"/>
        <end position="53"/>
    </location>
</feature>
<organism evidence="2 3">
    <name type="scientific">Aerosakkonema funiforme FACHB-1375</name>
    <dbReference type="NCBI Taxonomy" id="2949571"/>
    <lineage>
        <taxon>Bacteria</taxon>
        <taxon>Bacillati</taxon>
        <taxon>Cyanobacteriota</taxon>
        <taxon>Cyanophyceae</taxon>
        <taxon>Oscillatoriophycideae</taxon>
        <taxon>Aerosakkonematales</taxon>
        <taxon>Aerosakkonemataceae</taxon>
        <taxon>Aerosakkonema</taxon>
    </lineage>
</organism>
<dbReference type="GO" id="GO:0005506">
    <property type="term" value="F:iron ion binding"/>
    <property type="evidence" value="ECO:0007669"/>
    <property type="project" value="InterPro"/>
</dbReference>
<evidence type="ECO:0000313" key="3">
    <source>
        <dbReference type="Proteomes" id="UP000641646"/>
    </source>
</evidence>
<comment type="caution">
    <text evidence="2">The sequence shown here is derived from an EMBL/GenBank/DDBJ whole genome shotgun (WGS) entry which is preliminary data.</text>
</comment>
<dbReference type="EMBL" id="JACJPW010000066">
    <property type="protein sequence ID" value="MBD2183844.1"/>
    <property type="molecule type" value="Genomic_DNA"/>
</dbReference>
<dbReference type="Proteomes" id="UP000641646">
    <property type="component" value="Unassembled WGS sequence"/>
</dbReference>
<dbReference type="SUPFAM" id="SSF55961">
    <property type="entry name" value="Bet v1-like"/>
    <property type="match status" value="1"/>
</dbReference>
<evidence type="ECO:0000313" key="2">
    <source>
        <dbReference type="EMBL" id="MBD2183844.1"/>
    </source>
</evidence>
<reference evidence="2" key="1">
    <citation type="journal article" date="2015" name="ISME J.">
        <title>Draft Genome Sequence of Streptomyces incarnatus NRRL8089, which Produces the Nucleoside Antibiotic Sinefungin.</title>
        <authorList>
            <person name="Oshima K."/>
            <person name="Hattori M."/>
            <person name="Shimizu H."/>
            <person name="Fukuda K."/>
            <person name="Nemoto M."/>
            <person name="Inagaki K."/>
            <person name="Tamura T."/>
        </authorList>
    </citation>
    <scope>NUCLEOTIDE SEQUENCE</scope>
    <source>
        <strain evidence="2">FACHB-1375</strain>
    </source>
</reference>
<gene>
    <name evidence="2" type="ORF">H6G03_22720</name>
</gene>
<reference evidence="2" key="2">
    <citation type="submission" date="2020-08" db="EMBL/GenBank/DDBJ databases">
        <authorList>
            <person name="Chen M."/>
            <person name="Teng W."/>
            <person name="Zhao L."/>
            <person name="Hu C."/>
            <person name="Zhou Y."/>
            <person name="Han B."/>
            <person name="Song L."/>
            <person name="Shu W."/>
        </authorList>
    </citation>
    <scope>NUCLEOTIDE SEQUENCE</scope>
    <source>
        <strain evidence="2">FACHB-1375</strain>
    </source>
</reference>
<dbReference type="RefSeq" id="WP_190469037.1">
    <property type="nucleotide sequence ID" value="NZ_JACJPW010000066.1"/>
</dbReference>
<accession>A0A926VHH3</accession>
<dbReference type="GO" id="GO:0051537">
    <property type="term" value="F:2 iron, 2 sulfur cluster binding"/>
    <property type="evidence" value="ECO:0007669"/>
    <property type="project" value="InterPro"/>
</dbReference>
<sequence>MNQGYFNPQDAVQFWEVCELMQTGVSSRAYTPSPYSSAESLFAQFDREYLKAIEH</sequence>
<dbReference type="InterPro" id="IPR015879">
    <property type="entry name" value="Ring_hydroxy_dOase_asu_C_dom"/>
</dbReference>
<dbReference type="AlphaFoldDB" id="A0A926VHH3"/>
<dbReference type="Pfam" id="PF00848">
    <property type="entry name" value="Ring_hydroxyl_A"/>
    <property type="match status" value="1"/>
</dbReference>
<dbReference type="Gene3D" id="3.90.380.10">
    <property type="entry name" value="Naphthalene 1,2-dioxygenase Alpha Subunit, Chain A, domain 1"/>
    <property type="match status" value="1"/>
</dbReference>
<evidence type="ECO:0000259" key="1">
    <source>
        <dbReference type="Pfam" id="PF00848"/>
    </source>
</evidence>